<feature type="domain" description="Cas12f1-like TNB" evidence="2">
    <location>
        <begin position="15"/>
        <end position="39"/>
    </location>
</feature>
<proteinExistence type="predicted"/>
<gene>
    <name evidence="3" type="ORF">PN451_03950</name>
</gene>
<dbReference type="InterPro" id="IPR010095">
    <property type="entry name" value="Cas12f1-like_TNB"/>
</dbReference>
<evidence type="ECO:0000259" key="2">
    <source>
        <dbReference type="Pfam" id="PF07282"/>
    </source>
</evidence>
<reference evidence="3 4" key="1">
    <citation type="submission" date="2023-01" db="EMBL/GenBank/DDBJ databases">
        <title>Genomes from the Australian National Cyanobacteria Reference Collection.</title>
        <authorList>
            <person name="Willis A."/>
            <person name="Lee E.M.F."/>
        </authorList>
    </citation>
    <scope>NUCLEOTIDE SEQUENCE [LARGE SCALE GENOMIC DNA]</scope>
    <source>
        <strain evidence="3 4">CS-1226</strain>
    </source>
</reference>
<dbReference type="EMBL" id="JAQMUC010000022">
    <property type="protein sequence ID" value="MDB9535008.1"/>
    <property type="molecule type" value="Genomic_DNA"/>
</dbReference>
<keyword evidence="4" id="KW-1185">Reference proteome</keyword>
<dbReference type="Proteomes" id="UP001211249">
    <property type="component" value="Unassembled WGS sequence"/>
</dbReference>
<organism evidence="3 4">
    <name type="scientific">Dolichospermum planctonicum CS-1226</name>
    <dbReference type="NCBI Taxonomy" id="3021751"/>
    <lineage>
        <taxon>Bacteria</taxon>
        <taxon>Bacillati</taxon>
        <taxon>Cyanobacteriota</taxon>
        <taxon>Cyanophyceae</taxon>
        <taxon>Nostocales</taxon>
        <taxon>Aphanizomenonaceae</taxon>
        <taxon>Dolichospermum</taxon>
        <taxon>Dolichospermum planctonicum</taxon>
    </lineage>
</organism>
<dbReference type="RefSeq" id="WP_271795019.1">
    <property type="nucleotide sequence ID" value="NZ_JAQMUC010000022.1"/>
</dbReference>
<sequence length="68" mass="7714">MLQSNRGSRRHKMPLKERIYLRPECGHTRDRDLNAAKNIEGWFEGIFIPIRSKMAVSSTVSVCGLALA</sequence>
<evidence type="ECO:0000256" key="1">
    <source>
        <dbReference type="ARBA" id="ARBA00023125"/>
    </source>
</evidence>
<evidence type="ECO:0000313" key="3">
    <source>
        <dbReference type="EMBL" id="MDB9535008.1"/>
    </source>
</evidence>
<name>A0ABT5ACI7_9CYAN</name>
<keyword evidence="1" id="KW-0238">DNA-binding</keyword>
<dbReference type="Pfam" id="PF07282">
    <property type="entry name" value="Cas12f1-like_TNB"/>
    <property type="match status" value="1"/>
</dbReference>
<protein>
    <recommendedName>
        <fullName evidence="2">Cas12f1-like TNB domain-containing protein</fullName>
    </recommendedName>
</protein>
<accession>A0ABT5ACI7</accession>
<comment type="caution">
    <text evidence="3">The sequence shown here is derived from an EMBL/GenBank/DDBJ whole genome shotgun (WGS) entry which is preliminary data.</text>
</comment>
<evidence type="ECO:0000313" key="4">
    <source>
        <dbReference type="Proteomes" id="UP001211249"/>
    </source>
</evidence>